<evidence type="ECO:0000256" key="1">
    <source>
        <dbReference type="SAM" id="Phobius"/>
    </source>
</evidence>
<keyword evidence="1" id="KW-0812">Transmembrane</keyword>
<feature type="transmembrane region" description="Helical" evidence="1">
    <location>
        <begin position="12"/>
        <end position="33"/>
    </location>
</feature>
<keyword evidence="1" id="KW-1133">Transmembrane helix</keyword>
<dbReference type="RefSeq" id="WP_306827565.1">
    <property type="nucleotide sequence ID" value="NZ_JAUSRA010000001.1"/>
</dbReference>
<accession>A0ABT9MN20</accession>
<gene>
    <name evidence="2" type="ORF">J2S43_001205</name>
</gene>
<evidence type="ECO:0000313" key="2">
    <source>
        <dbReference type="EMBL" id="MDP9792693.1"/>
    </source>
</evidence>
<protein>
    <submittedName>
        <fullName evidence="2">Uncharacterized protein</fullName>
    </submittedName>
</protein>
<keyword evidence="1" id="KW-0472">Membrane</keyword>
<proteinExistence type="predicted"/>
<dbReference type="Proteomes" id="UP001240984">
    <property type="component" value="Unassembled WGS sequence"/>
</dbReference>
<reference evidence="2 3" key="1">
    <citation type="submission" date="2023-07" db="EMBL/GenBank/DDBJ databases">
        <title>Sequencing the genomes of 1000 actinobacteria strains.</title>
        <authorList>
            <person name="Klenk H.-P."/>
        </authorList>
    </citation>
    <scope>NUCLEOTIDE SEQUENCE [LARGE SCALE GENOMIC DNA]</scope>
    <source>
        <strain evidence="2 3">DSM 44710</strain>
    </source>
</reference>
<sequence>MGVVPLFRPRVIVASVLAAGALPCLWGLGFLWLSAFGGEGALPPQWRIPDVPPGVTVVRESDECGSGGCWRQLTLVPAAGSSPEELARRMGLTEERTMPPALLDPAFVTVGASPSGGTLTVYVRYR</sequence>
<evidence type="ECO:0000313" key="3">
    <source>
        <dbReference type="Proteomes" id="UP001240984"/>
    </source>
</evidence>
<dbReference type="EMBL" id="JAUSRA010000001">
    <property type="protein sequence ID" value="MDP9792693.1"/>
    <property type="molecule type" value="Genomic_DNA"/>
</dbReference>
<organism evidence="2 3">
    <name type="scientific">Catenuloplanes nepalensis</name>
    <dbReference type="NCBI Taxonomy" id="587533"/>
    <lineage>
        <taxon>Bacteria</taxon>
        <taxon>Bacillati</taxon>
        <taxon>Actinomycetota</taxon>
        <taxon>Actinomycetes</taxon>
        <taxon>Micromonosporales</taxon>
        <taxon>Micromonosporaceae</taxon>
        <taxon>Catenuloplanes</taxon>
    </lineage>
</organism>
<comment type="caution">
    <text evidence="2">The sequence shown here is derived from an EMBL/GenBank/DDBJ whole genome shotgun (WGS) entry which is preliminary data.</text>
</comment>
<keyword evidence="3" id="KW-1185">Reference proteome</keyword>
<name>A0ABT9MN20_9ACTN</name>